<evidence type="ECO:0000259" key="2">
    <source>
        <dbReference type="PROSITE" id="PS50894"/>
    </source>
</evidence>
<dbReference type="KEGG" id="bmx:BMS_1203"/>
<sequence length="113" mass="12656">MASFDQKLLEENFGDDRDILGELFLVFAEEAPKMMTNISTSISDNDSDSLRLHAHTFKGAVGNFFATDCVETSFELETMGRSGDVDQERAKELYNALESHLEAFSKDFKGYLG</sequence>
<dbReference type="Proteomes" id="UP000008963">
    <property type="component" value="Chromosome"/>
</dbReference>
<dbReference type="Pfam" id="PF01627">
    <property type="entry name" value="Hpt"/>
    <property type="match status" value="1"/>
</dbReference>
<feature type="domain" description="HPt" evidence="2">
    <location>
        <begin position="16"/>
        <end position="111"/>
    </location>
</feature>
<dbReference type="GO" id="GO:0000160">
    <property type="term" value="P:phosphorelay signal transduction system"/>
    <property type="evidence" value="ECO:0007669"/>
    <property type="project" value="InterPro"/>
</dbReference>
<dbReference type="GO" id="GO:0004672">
    <property type="term" value="F:protein kinase activity"/>
    <property type="evidence" value="ECO:0007669"/>
    <property type="project" value="UniProtKB-ARBA"/>
</dbReference>
<reference evidence="4" key="1">
    <citation type="journal article" date="2013" name="ISME J.">
        <title>A small predatory core genome in the divergent marine Bacteriovorax marinus SJ and the terrestrial Bdellovibrio bacteriovorus.</title>
        <authorList>
            <person name="Crossman L.C."/>
            <person name="Chen H."/>
            <person name="Cerdeno-Tarraga A.M."/>
            <person name="Brooks K."/>
            <person name="Quail M.A."/>
            <person name="Pineiro S.A."/>
            <person name="Hobley L."/>
            <person name="Sockett R.E."/>
            <person name="Bentley S.D."/>
            <person name="Parkhill J."/>
            <person name="Williams H.N."/>
            <person name="Stine O.C."/>
        </authorList>
    </citation>
    <scope>NUCLEOTIDE SEQUENCE [LARGE SCALE GENOMIC DNA]</scope>
    <source>
        <strain evidence="4">ATCC BAA-682 / DSM 15412 / SJ</strain>
    </source>
</reference>
<dbReference type="eggNOG" id="COG2198">
    <property type="taxonomic scope" value="Bacteria"/>
</dbReference>
<feature type="modified residue" description="Phosphohistidine" evidence="1">
    <location>
        <position position="55"/>
    </location>
</feature>
<dbReference type="EMBL" id="FQ312005">
    <property type="protein sequence ID" value="CBW26080.1"/>
    <property type="molecule type" value="Genomic_DNA"/>
</dbReference>
<dbReference type="Gene3D" id="1.20.120.160">
    <property type="entry name" value="HPT domain"/>
    <property type="match status" value="1"/>
</dbReference>
<gene>
    <name evidence="3" type="ordered locus">BMS_1203</name>
</gene>
<keyword evidence="4" id="KW-1185">Reference proteome</keyword>
<evidence type="ECO:0000313" key="3">
    <source>
        <dbReference type="EMBL" id="CBW26080.1"/>
    </source>
</evidence>
<dbReference type="OrthoDB" id="5296465at2"/>
<proteinExistence type="predicted"/>
<organism evidence="3 4">
    <name type="scientific">Halobacteriovorax marinus (strain ATCC BAA-682 / DSM 15412 / SJ)</name>
    <name type="common">Bacteriovorax marinus</name>
    <dbReference type="NCBI Taxonomy" id="862908"/>
    <lineage>
        <taxon>Bacteria</taxon>
        <taxon>Pseudomonadati</taxon>
        <taxon>Bdellovibrionota</taxon>
        <taxon>Bacteriovoracia</taxon>
        <taxon>Bacteriovoracales</taxon>
        <taxon>Halobacteriovoraceae</taxon>
        <taxon>Halobacteriovorax</taxon>
    </lineage>
</organism>
<dbReference type="HOGENOM" id="CLU_2129969_0_0_7"/>
<evidence type="ECO:0000313" key="4">
    <source>
        <dbReference type="Proteomes" id="UP000008963"/>
    </source>
</evidence>
<accession>E1WYY3</accession>
<evidence type="ECO:0000256" key="1">
    <source>
        <dbReference type="PROSITE-ProRule" id="PRU00110"/>
    </source>
</evidence>
<dbReference type="RefSeq" id="WP_014243864.1">
    <property type="nucleotide sequence ID" value="NC_016620.1"/>
</dbReference>
<dbReference type="InterPro" id="IPR008207">
    <property type="entry name" value="Sig_transdc_His_kin_Hpt_dom"/>
</dbReference>
<dbReference type="STRING" id="862908.BMS_1203"/>
<dbReference type="SUPFAM" id="SSF47226">
    <property type="entry name" value="Histidine-containing phosphotransfer domain, HPT domain"/>
    <property type="match status" value="1"/>
</dbReference>
<keyword evidence="1" id="KW-0597">Phosphoprotein</keyword>
<protein>
    <recommendedName>
        <fullName evidence="2">HPt domain-containing protein</fullName>
    </recommendedName>
</protein>
<dbReference type="InterPro" id="IPR036641">
    <property type="entry name" value="HPT_dom_sf"/>
</dbReference>
<name>E1WYY3_HALMS</name>
<dbReference type="AlphaFoldDB" id="E1WYY3"/>
<dbReference type="PROSITE" id="PS50894">
    <property type="entry name" value="HPT"/>
    <property type="match status" value="1"/>
</dbReference>
<dbReference type="PATRIC" id="fig|862908.3.peg.1145"/>